<dbReference type="EMBL" id="JAVLSF010000473">
    <property type="protein sequence ID" value="MDR9778106.1"/>
    <property type="molecule type" value="Genomic_DNA"/>
</dbReference>
<dbReference type="Pfam" id="PF01734">
    <property type="entry name" value="Patatin"/>
    <property type="match status" value="1"/>
</dbReference>
<sequence>MHTKPFNRLLMFSGGGSRFGYYLGAYAALVDHQLIPDIILASCGGSLAAALVDIAPESDQLKQLATSKTLHTMLQR</sequence>
<evidence type="ECO:0000256" key="1">
    <source>
        <dbReference type="ARBA" id="ARBA00023098"/>
    </source>
</evidence>
<evidence type="ECO:0000313" key="4">
    <source>
        <dbReference type="EMBL" id="MDR9778106.1"/>
    </source>
</evidence>
<keyword evidence="1" id="KW-0443">Lipid metabolism</keyword>
<dbReference type="PROSITE" id="PS51635">
    <property type="entry name" value="PNPLA"/>
    <property type="match status" value="1"/>
</dbReference>
<dbReference type="InterPro" id="IPR016035">
    <property type="entry name" value="Acyl_Trfase/lysoPLipase"/>
</dbReference>
<reference evidence="4" key="1">
    <citation type="submission" date="2023-04" db="EMBL/GenBank/DDBJ databases">
        <title>Genomic characterization of faba bean (Vicia faba) microsymbionts in Mexican soils.</title>
        <authorList>
            <person name="Rivera Orduna F.N."/>
            <person name="Guevara-Luna J."/>
            <person name="Yan J."/>
            <person name="Arroyo-Herrera I."/>
            <person name="Li Y."/>
            <person name="Vasquez-Murrieta M.S."/>
            <person name="Wang E.T."/>
        </authorList>
    </citation>
    <scope>NUCLEOTIDE SEQUENCE</scope>
    <source>
        <strain evidence="4">CH26</strain>
    </source>
</reference>
<dbReference type="SUPFAM" id="SSF52151">
    <property type="entry name" value="FabD/lysophospholipase-like"/>
    <property type="match status" value="1"/>
</dbReference>
<evidence type="ECO:0000256" key="2">
    <source>
        <dbReference type="PROSITE-ProRule" id="PRU01161"/>
    </source>
</evidence>
<comment type="caution">
    <text evidence="4">The sequence shown here is derived from an EMBL/GenBank/DDBJ whole genome shotgun (WGS) entry which is preliminary data.</text>
</comment>
<dbReference type="InterPro" id="IPR002641">
    <property type="entry name" value="PNPLA_dom"/>
</dbReference>
<dbReference type="Gene3D" id="3.40.1090.10">
    <property type="entry name" value="Cytosolic phospholipase A2 catalytic domain"/>
    <property type="match status" value="1"/>
</dbReference>
<protein>
    <submittedName>
        <fullName evidence="4">Patatin-like phospholipase family protein</fullName>
    </submittedName>
</protein>
<feature type="domain" description="PNPLA" evidence="3">
    <location>
        <begin position="10"/>
        <end position="76"/>
    </location>
</feature>
<organism evidence="4 5">
    <name type="scientific">Rhizobium hidalgonense</name>
    <dbReference type="NCBI Taxonomy" id="1538159"/>
    <lineage>
        <taxon>Bacteria</taxon>
        <taxon>Pseudomonadati</taxon>
        <taxon>Pseudomonadota</taxon>
        <taxon>Alphaproteobacteria</taxon>
        <taxon>Hyphomicrobiales</taxon>
        <taxon>Rhizobiaceae</taxon>
        <taxon>Rhizobium/Agrobacterium group</taxon>
        <taxon>Rhizobium</taxon>
    </lineage>
</organism>
<dbReference type="RefSeq" id="WP_310866233.1">
    <property type="nucleotide sequence ID" value="NZ_JAVLSF010000473.1"/>
</dbReference>
<dbReference type="Proteomes" id="UP001268610">
    <property type="component" value="Unassembled WGS sequence"/>
</dbReference>
<evidence type="ECO:0000259" key="3">
    <source>
        <dbReference type="PROSITE" id="PS51635"/>
    </source>
</evidence>
<gene>
    <name evidence="4" type="ORF">RJJ65_36840</name>
</gene>
<dbReference type="AlphaFoldDB" id="A0AAJ2H5H4"/>
<feature type="non-terminal residue" evidence="4">
    <location>
        <position position="76"/>
    </location>
</feature>
<evidence type="ECO:0000313" key="5">
    <source>
        <dbReference type="Proteomes" id="UP001268610"/>
    </source>
</evidence>
<comment type="caution">
    <text evidence="2">Lacks conserved residue(s) required for the propagation of feature annotation.</text>
</comment>
<proteinExistence type="predicted"/>
<accession>A0AAJ2H5H4</accession>
<dbReference type="GO" id="GO:0006629">
    <property type="term" value="P:lipid metabolic process"/>
    <property type="evidence" value="ECO:0007669"/>
    <property type="project" value="UniProtKB-KW"/>
</dbReference>
<name>A0AAJ2H5H4_9HYPH</name>